<dbReference type="Pfam" id="PF03358">
    <property type="entry name" value="FMN_red"/>
    <property type="match status" value="1"/>
</dbReference>
<dbReference type="GO" id="GO:0016491">
    <property type="term" value="F:oxidoreductase activity"/>
    <property type="evidence" value="ECO:0007669"/>
    <property type="project" value="InterPro"/>
</dbReference>
<dbReference type="Proteomes" id="UP000186341">
    <property type="component" value="Unassembled WGS sequence"/>
</dbReference>
<dbReference type="PANTHER" id="PTHR30543">
    <property type="entry name" value="CHROMATE REDUCTASE"/>
    <property type="match status" value="1"/>
</dbReference>
<dbReference type="RefSeq" id="WP_075820917.1">
    <property type="nucleotide sequence ID" value="NZ_CAPNHH010000095.1"/>
</dbReference>
<keyword evidence="3" id="KW-1185">Reference proteome</keyword>
<comment type="caution">
    <text evidence="2">The sequence shown here is derived from an EMBL/GenBank/DDBJ whole genome shotgun (WGS) entry which is preliminary data.</text>
</comment>
<sequence>MKKLLLIPGSLRKHSFNKSLAMIAEEYLKTKPEVEVSVLDYSKLPVLNMDDSYPFPETVNEVREKISEADGLWFFCPEYNGSIPGGLKNMLDYASLSYERNNFASGSPLRGKFAAQSGAGGKMATAGAQAALTTLLKRCGCKVMTEDMVKIAVPMESFASGIYEPTPEVKEELIKEANAFLTFMGE</sequence>
<name>A0A1U7ND78_9FIRM</name>
<feature type="domain" description="NADPH-dependent FMN reductase-like" evidence="1">
    <location>
        <begin position="3"/>
        <end position="147"/>
    </location>
</feature>
<dbReference type="InterPro" id="IPR029039">
    <property type="entry name" value="Flavoprotein-like_sf"/>
</dbReference>
<dbReference type="OrthoDB" id="9812295at2"/>
<dbReference type="GeneID" id="82203759"/>
<evidence type="ECO:0000313" key="3">
    <source>
        <dbReference type="Proteomes" id="UP000186341"/>
    </source>
</evidence>
<protein>
    <recommendedName>
        <fullName evidence="1">NADPH-dependent FMN reductase-like domain-containing protein</fullName>
    </recommendedName>
</protein>
<dbReference type="Gene3D" id="3.40.50.360">
    <property type="match status" value="1"/>
</dbReference>
<evidence type="ECO:0000259" key="1">
    <source>
        <dbReference type="Pfam" id="PF03358"/>
    </source>
</evidence>
<organism evidence="2 3">
    <name type="scientific">Ileibacterium valens</name>
    <dbReference type="NCBI Taxonomy" id="1862668"/>
    <lineage>
        <taxon>Bacteria</taxon>
        <taxon>Bacillati</taxon>
        <taxon>Bacillota</taxon>
        <taxon>Erysipelotrichia</taxon>
        <taxon>Erysipelotrichales</taxon>
        <taxon>Erysipelotrichaceae</taxon>
        <taxon>Ileibacterium</taxon>
    </lineage>
</organism>
<gene>
    <name evidence="2" type="ORF">BO222_11495</name>
</gene>
<dbReference type="InterPro" id="IPR005025">
    <property type="entry name" value="FMN_Rdtase-like_dom"/>
</dbReference>
<dbReference type="InterPro" id="IPR050712">
    <property type="entry name" value="NAD(P)H-dep_reductase"/>
</dbReference>
<evidence type="ECO:0000313" key="2">
    <source>
        <dbReference type="EMBL" id="OLU36900.1"/>
    </source>
</evidence>
<dbReference type="EMBL" id="MPJW01000247">
    <property type="protein sequence ID" value="OLU36900.1"/>
    <property type="molecule type" value="Genomic_DNA"/>
</dbReference>
<dbReference type="GO" id="GO:0010181">
    <property type="term" value="F:FMN binding"/>
    <property type="evidence" value="ECO:0007669"/>
    <property type="project" value="TreeGrafter"/>
</dbReference>
<dbReference type="SUPFAM" id="SSF52218">
    <property type="entry name" value="Flavoproteins"/>
    <property type="match status" value="1"/>
</dbReference>
<proteinExistence type="predicted"/>
<reference evidence="2 3" key="1">
    <citation type="submission" date="2016-11" db="EMBL/GenBank/DDBJ databases">
        <title>Description of two novel members of the family Erysipelotrichaceae: Ileibacterium lipovorans gen. nov., sp. nov. and Dubosiella newyorkensis, gen. nov., sp. nov.</title>
        <authorList>
            <person name="Cox L.M."/>
            <person name="Sohn J."/>
            <person name="Tyrrell K.L."/>
            <person name="Citron D.M."/>
            <person name="Lawson P.A."/>
            <person name="Patel N.B."/>
            <person name="Iizumi T."/>
            <person name="Perez-Perez G.I."/>
            <person name="Goldstein E.J."/>
            <person name="Blaser M.J."/>
        </authorList>
    </citation>
    <scope>NUCLEOTIDE SEQUENCE [LARGE SCALE GENOMIC DNA]</scope>
    <source>
        <strain evidence="2 3">NYU-BL-A3</strain>
    </source>
</reference>
<dbReference type="GO" id="GO:0005829">
    <property type="term" value="C:cytosol"/>
    <property type="evidence" value="ECO:0007669"/>
    <property type="project" value="TreeGrafter"/>
</dbReference>
<dbReference type="PANTHER" id="PTHR30543:SF21">
    <property type="entry name" value="NAD(P)H-DEPENDENT FMN REDUCTASE LOT6"/>
    <property type="match status" value="1"/>
</dbReference>
<accession>A0A1U7ND78</accession>
<dbReference type="AlphaFoldDB" id="A0A1U7ND78"/>